<evidence type="ECO:0000313" key="21">
    <source>
        <dbReference type="EMBL" id="CAB4735509.1"/>
    </source>
</evidence>
<dbReference type="GO" id="GO:0009236">
    <property type="term" value="P:cobalamin biosynthetic process"/>
    <property type="evidence" value="ECO:0007669"/>
    <property type="project" value="UniProtKB-UniPathway"/>
</dbReference>
<keyword evidence="11" id="KW-0460">Magnesium</keyword>
<dbReference type="EMBL" id="CAESGF010000016">
    <property type="protein sequence ID" value="CAB4364635.1"/>
    <property type="molecule type" value="Genomic_DNA"/>
</dbReference>
<comment type="similarity">
    <text evidence="4">Belongs to the CobS family.</text>
</comment>
<keyword evidence="8" id="KW-0169">Cobalamin biosynthesis</keyword>
<evidence type="ECO:0000256" key="10">
    <source>
        <dbReference type="ARBA" id="ARBA00022692"/>
    </source>
</evidence>
<evidence type="ECO:0000256" key="5">
    <source>
        <dbReference type="ARBA" id="ARBA00013200"/>
    </source>
</evidence>
<comment type="subcellular location">
    <subcellularLocation>
        <location evidence="2">Cell membrane</location>
        <topology evidence="2">Multi-pass membrane protein</topology>
    </subcellularLocation>
</comment>
<dbReference type="PANTHER" id="PTHR34148:SF1">
    <property type="entry name" value="ADENOSYLCOBINAMIDE-GDP RIBAZOLETRANSFERASE"/>
    <property type="match status" value="1"/>
</dbReference>
<dbReference type="EMBL" id="CAEZYF010000018">
    <property type="protein sequence ID" value="CAB4735509.1"/>
    <property type="molecule type" value="Genomic_DNA"/>
</dbReference>
<evidence type="ECO:0000313" key="25">
    <source>
        <dbReference type="EMBL" id="CAB4984301.1"/>
    </source>
</evidence>
<evidence type="ECO:0000256" key="9">
    <source>
        <dbReference type="ARBA" id="ARBA00022679"/>
    </source>
</evidence>
<evidence type="ECO:0000256" key="12">
    <source>
        <dbReference type="ARBA" id="ARBA00022989"/>
    </source>
</evidence>
<evidence type="ECO:0000256" key="16">
    <source>
        <dbReference type="ARBA" id="ARBA00032853"/>
    </source>
</evidence>
<evidence type="ECO:0000256" key="11">
    <source>
        <dbReference type="ARBA" id="ARBA00022842"/>
    </source>
</evidence>
<name>A0A6J7C3M6_9ZZZZ</name>
<feature type="transmembrane region" description="Helical" evidence="19">
    <location>
        <begin position="55"/>
        <end position="72"/>
    </location>
</feature>
<evidence type="ECO:0000256" key="1">
    <source>
        <dbReference type="ARBA" id="ARBA00001946"/>
    </source>
</evidence>
<dbReference type="Pfam" id="PF02654">
    <property type="entry name" value="CobS"/>
    <property type="match status" value="1"/>
</dbReference>
<comment type="function">
    <text evidence="14">Joins adenosylcobinamide-GDP and alpha-ribazole to generate adenosylcobalamin (Ado-cobalamin). Also synthesizes adenosylcobalamin 5'-phosphate from adenosylcobinamide-GDP and alpha-ribazole 5'-phosphate.</text>
</comment>
<evidence type="ECO:0000256" key="3">
    <source>
        <dbReference type="ARBA" id="ARBA00004663"/>
    </source>
</evidence>
<protein>
    <recommendedName>
        <fullName evidence="6">Adenosylcobinamide-GDP ribazoletransferase</fullName>
        <ecNumber evidence="5">2.7.8.26</ecNumber>
    </recommendedName>
    <alternativeName>
        <fullName evidence="16">Cobalamin synthase</fullName>
    </alternativeName>
    <alternativeName>
        <fullName evidence="15">Cobalamin-5'-phosphate synthase</fullName>
    </alternativeName>
</protein>
<keyword evidence="7" id="KW-1003">Cell membrane</keyword>
<keyword evidence="9" id="KW-0808">Transferase</keyword>
<evidence type="ECO:0000256" key="17">
    <source>
        <dbReference type="ARBA" id="ARBA00048623"/>
    </source>
</evidence>
<dbReference type="GO" id="GO:0051073">
    <property type="term" value="F:adenosylcobinamide-GDP ribazoletransferase activity"/>
    <property type="evidence" value="ECO:0007669"/>
    <property type="project" value="UniProtKB-EC"/>
</dbReference>
<dbReference type="EC" id="2.7.8.26" evidence="5"/>
<dbReference type="GO" id="GO:0005886">
    <property type="term" value="C:plasma membrane"/>
    <property type="evidence" value="ECO:0007669"/>
    <property type="project" value="UniProtKB-SubCell"/>
</dbReference>
<evidence type="ECO:0000313" key="22">
    <source>
        <dbReference type="EMBL" id="CAB4805895.1"/>
    </source>
</evidence>
<comment type="catalytic activity">
    <reaction evidence="17">
        <text>alpha-ribazole + adenosylcob(III)inamide-GDP = adenosylcob(III)alamin + GMP + H(+)</text>
        <dbReference type="Rhea" id="RHEA:16049"/>
        <dbReference type="ChEBI" id="CHEBI:10329"/>
        <dbReference type="ChEBI" id="CHEBI:15378"/>
        <dbReference type="ChEBI" id="CHEBI:18408"/>
        <dbReference type="ChEBI" id="CHEBI:58115"/>
        <dbReference type="ChEBI" id="CHEBI:60487"/>
        <dbReference type="EC" id="2.7.8.26"/>
    </reaction>
</comment>
<dbReference type="UniPathway" id="UPA00148">
    <property type="reaction ID" value="UER00238"/>
</dbReference>
<feature type="transmembrane region" description="Helical" evidence="19">
    <location>
        <begin position="193"/>
        <end position="210"/>
    </location>
</feature>
<dbReference type="EMBL" id="CAFBMT010000013">
    <property type="protein sequence ID" value="CAB4942152.1"/>
    <property type="molecule type" value="Genomic_DNA"/>
</dbReference>
<comment type="cofactor">
    <cofactor evidence="1">
        <name>Mg(2+)</name>
        <dbReference type="ChEBI" id="CHEBI:18420"/>
    </cofactor>
</comment>
<evidence type="ECO:0000256" key="13">
    <source>
        <dbReference type="ARBA" id="ARBA00023136"/>
    </source>
</evidence>
<sequence>MPLLAALQFLTRVPIRLRREPSLSRTVAWFPLAGGLIGVTVGGVAAGMWELTPPLVAAAVAVTVGLLLTGAFHEDGLGDIADAFGGGWTVERRLEILKDSRHGTYGVAAMCASIVVRIVALGSLPGPAAMFAAAVAAHTMGRVAAVGLAGSMRLATNTGLGADYGRSTTPLRATIGVVSGLAVTALATGWWVGPLAGAALAAAAATGLLARRKIGGISGDVLGAAEQVAECLTLVVISGLALHQGLYWP</sequence>
<dbReference type="PANTHER" id="PTHR34148">
    <property type="entry name" value="ADENOSYLCOBINAMIDE-GDP RIBAZOLETRANSFERASE"/>
    <property type="match status" value="1"/>
</dbReference>
<dbReference type="EMBL" id="CAFBIY010000145">
    <property type="protein sequence ID" value="CAB4852667.1"/>
    <property type="molecule type" value="Genomic_DNA"/>
</dbReference>
<evidence type="ECO:0000256" key="2">
    <source>
        <dbReference type="ARBA" id="ARBA00004651"/>
    </source>
</evidence>
<dbReference type="InterPro" id="IPR003805">
    <property type="entry name" value="CobS"/>
</dbReference>
<comment type="pathway">
    <text evidence="3">Cofactor biosynthesis; adenosylcobalamin biosynthesis; adenosylcobalamin from cob(II)yrinate a,c-diamide: step 7/7.</text>
</comment>
<evidence type="ECO:0000256" key="19">
    <source>
        <dbReference type="SAM" id="Phobius"/>
    </source>
</evidence>
<evidence type="ECO:0000256" key="18">
    <source>
        <dbReference type="ARBA" id="ARBA00049504"/>
    </source>
</evidence>
<comment type="catalytic activity">
    <reaction evidence="18">
        <text>alpha-ribazole 5'-phosphate + adenosylcob(III)inamide-GDP = adenosylcob(III)alamin 5'-phosphate + GMP + H(+)</text>
        <dbReference type="Rhea" id="RHEA:23560"/>
        <dbReference type="ChEBI" id="CHEBI:15378"/>
        <dbReference type="ChEBI" id="CHEBI:57918"/>
        <dbReference type="ChEBI" id="CHEBI:58115"/>
        <dbReference type="ChEBI" id="CHEBI:60487"/>
        <dbReference type="ChEBI" id="CHEBI:60493"/>
        <dbReference type="EC" id="2.7.8.26"/>
    </reaction>
</comment>
<evidence type="ECO:0000256" key="7">
    <source>
        <dbReference type="ARBA" id="ARBA00022475"/>
    </source>
</evidence>
<dbReference type="GO" id="GO:0008818">
    <property type="term" value="F:cobalamin 5'-phosphate synthase activity"/>
    <property type="evidence" value="ECO:0007669"/>
    <property type="project" value="InterPro"/>
</dbReference>
<reference evidence="23" key="1">
    <citation type="submission" date="2020-05" db="EMBL/GenBank/DDBJ databases">
        <authorList>
            <person name="Chiriac C."/>
            <person name="Salcher M."/>
            <person name="Ghai R."/>
            <person name="Kavagutti S V."/>
        </authorList>
    </citation>
    <scope>NUCLEOTIDE SEQUENCE</scope>
</reference>
<dbReference type="AlphaFoldDB" id="A0A6J7C3M6"/>
<keyword evidence="13 19" id="KW-0472">Membrane</keyword>
<evidence type="ECO:0000256" key="6">
    <source>
        <dbReference type="ARBA" id="ARBA00015850"/>
    </source>
</evidence>
<evidence type="ECO:0000313" key="20">
    <source>
        <dbReference type="EMBL" id="CAB4364635.1"/>
    </source>
</evidence>
<evidence type="ECO:0000256" key="15">
    <source>
        <dbReference type="ARBA" id="ARBA00032605"/>
    </source>
</evidence>
<evidence type="ECO:0000256" key="14">
    <source>
        <dbReference type="ARBA" id="ARBA00025228"/>
    </source>
</evidence>
<organism evidence="23">
    <name type="scientific">freshwater metagenome</name>
    <dbReference type="NCBI Taxonomy" id="449393"/>
    <lineage>
        <taxon>unclassified sequences</taxon>
        <taxon>metagenomes</taxon>
        <taxon>ecological metagenomes</taxon>
    </lineage>
</organism>
<accession>A0A6J7C3M6</accession>
<evidence type="ECO:0000313" key="24">
    <source>
        <dbReference type="EMBL" id="CAB4942152.1"/>
    </source>
</evidence>
<proteinExistence type="inferred from homology"/>
<evidence type="ECO:0000256" key="8">
    <source>
        <dbReference type="ARBA" id="ARBA00022573"/>
    </source>
</evidence>
<gene>
    <name evidence="21" type="ORF">UFOPK2656_02508</name>
    <name evidence="22" type="ORF">UFOPK3099_00411</name>
    <name evidence="23" type="ORF">UFOPK3267_02215</name>
    <name evidence="24" type="ORF">UFOPK3651_02259</name>
    <name evidence="25" type="ORF">UFOPK3931_01016</name>
    <name evidence="20" type="ORF">UFOPK4189_02393</name>
</gene>
<dbReference type="EMBL" id="CAFBOL010000019">
    <property type="protein sequence ID" value="CAB4984301.1"/>
    <property type="molecule type" value="Genomic_DNA"/>
</dbReference>
<dbReference type="EMBL" id="CAFAAV010000019">
    <property type="protein sequence ID" value="CAB4805895.1"/>
    <property type="molecule type" value="Genomic_DNA"/>
</dbReference>
<keyword evidence="10 19" id="KW-0812">Transmembrane</keyword>
<evidence type="ECO:0000313" key="23">
    <source>
        <dbReference type="EMBL" id="CAB4852667.1"/>
    </source>
</evidence>
<keyword evidence="12 19" id="KW-1133">Transmembrane helix</keyword>
<feature type="transmembrane region" description="Helical" evidence="19">
    <location>
        <begin position="26"/>
        <end position="49"/>
    </location>
</feature>
<dbReference type="HAMAP" id="MF_00719">
    <property type="entry name" value="CobS"/>
    <property type="match status" value="1"/>
</dbReference>
<evidence type="ECO:0000256" key="4">
    <source>
        <dbReference type="ARBA" id="ARBA00010561"/>
    </source>
</evidence>